<evidence type="ECO:0000313" key="4">
    <source>
        <dbReference type="Proteomes" id="UP000245466"/>
    </source>
</evidence>
<accession>A0A2U1AQT7</accession>
<comment type="caution">
    <text evidence="3">The sequence shown here is derived from an EMBL/GenBank/DDBJ whole genome shotgun (WGS) entry which is preliminary data.</text>
</comment>
<dbReference type="RefSeq" id="WP_116544761.1">
    <property type="nucleotide sequence ID" value="NZ_QEKI01000015.1"/>
</dbReference>
<feature type="compositionally biased region" description="Basic and acidic residues" evidence="1">
    <location>
        <begin position="1"/>
        <end position="14"/>
    </location>
</feature>
<feature type="transmembrane region" description="Helical" evidence="2">
    <location>
        <begin position="52"/>
        <end position="72"/>
    </location>
</feature>
<name>A0A2U1AQT7_9BACT</name>
<evidence type="ECO:0000256" key="2">
    <source>
        <dbReference type="SAM" id="Phobius"/>
    </source>
</evidence>
<feature type="region of interest" description="Disordered" evidence="1">
    <location>
        <begin position="1"/>
        <end position="24"/>
    </location>
</feature>
<protein>
    <submittedName>
        <fullName evidence="3">Uncharacterized protein</fullName>
    </submittedName>
</protein>
<evidence type="ECO:0000313" key="3">
    <source>
        <dbReference type="EMBL" id="PVY38697.1"/>
    </source>
</evidence>
<keyword evidence="2" id="KW-0472">Membrane</keyword>
<feature type="compositionally biased region" description="Polar residues" evidence="1">
    <location>
        <begin position="166"/>
        <end position="180"/>
    </location>
</feature>
<reference evidence="3 4" key="1">
    <citation type="submission" date="2018-04" db="EMBL/GenBank/DDBJ databases">
        <title>Genomic Encyclopedia of Type Strains, Phase IV (KMG-IV): sequencing the most valuable type-strain genomes for metagenomic binning, comparative biology and taxonomic classification.</title>
        <authorList>
            <person name="Goeker M."/>
        </authorList>
    </citation>
    <scope>NUCLEOTIDE SEQUENCE [LARGE SCALE GENOMIC DNA]</scope>
    <source>
        <strain evidence="3 4">DSM 100231</strain>
    </source>
</reference>
<gene>
    <name evidence="3" type="ORF">C8E01_11534</name>
</gene>
<dbReference type="Proteomes" id="UP000245466">
    <property type="component" value="Unassembled WGS sequence"/>
</dbReference>
<dbReference type="OrthoDB" id="849204at2"/>
<feature type="compositionally biased region" description="Low complexity" evidence="1">
    <location>
        <begin position="130"/>
        <end position="139"/>
    </location>
</feature>
<organism evidence="3 4">
    <name type="scientific">Pontibacter virosus</name>
    <dbReference type="NCBI Taxonomy" id="1765052"/>
    <lineage>
        <taxon>Bacteria</taxon>
        <taxon>Pseudomonadati</taxon>
        <taxon>Bacteroidota</taxon>
        <taxon>Cytophagia</taxon>
        <taxon>Cytophagales</taxon>
        <taxon>Hymenobacteraceae</taxon>
        <taxon>Pontibacter</taxon>
    </lineage>
</organism>
<dbReference type="AlphaFoldDB" id="A0A2U1AQT7"/>
<keyword evidence="2" id="KW-1133">Transmembrane helix</keyword>
<proteinExistence type="predicted"/>
<dbReference type="EMBL" id="QEKI01000015">
    <property type="protein sequence ID" value="PVY38697.1"/>
    <property type="molecule type" value="Genomic_DNA"/>
</dbReference>
<feature type="region of interest" description="Disordered" evidence="1">
    <location>
        <begin position="115"/>
        <end position="139"/>
    </location>
</feature>
<feature type="region of interest" description="Disordered" evidence="1">
    <location>
        <begin position="164"/>
        <end position="192"/>
    </location>
</feature>
<sequence>MKPEDIDKLFKERLGPSSPTPHADLWNRLQDRIETEMPAANKGESKPRGFMWLSYSIAAAIALLLSVGIVFYNVQNGSVPVDRDGLADVNGLKPEQPLVIPEPVMADAQLAQVTEEPVTSPSDVKEVVEPATPSTTTTPATTQAEMVKKQMIAKAETRADVKKASLKNSTRNSVSAQQLAAQVEQPATPDAPQKVEIGNTGETAPATFAANTVDLNAQPVEIIIKRAVAVQEVESEVELSGFEKKQKLAKNIFKQVRNLSNGERVELSELGINADRIALETQIGKQKISKVIQL</sequence>
<keyword evidence="2" id="KW-0812">Transmembrane</keyword>
<keyword evidence="4" id="KW-1185">Reference proteome</keyword>
<evidence type="ECO:0000256" key="1">
    <source>
        <dbReference type="SAM" id="MobiDB-lite"/>
    </source>
</evidence>